<dbReference type="InterPro" id="IPR010982">
    <property type="entry name" value="Lambda_DNA-bd_dom_sf"/>
</dbReference>
<evidence type="ECO:0000313" key="2">
    <source>
        <dbReference type="Proteomes" id="UP001595836"/>
    </source>
</evidence>
<dbReference type="CDD" id="cd00093">
    <property type="entry name" value="HTH_XRE"/>
    <property type="match status" value="1"/>
</dbReference>
<keyword evidence="2" id="KW-1185">Reference proteome</keyword>
<reference evidence="2" key="1">
    <citation type="journal article" date="2019" name="Int. J. Syst. Evol. Microbiol.">
        <title>The Global Catalogue of Microorganisms (GCM) 10K type strain sequencing project: providing services to taxonomists for standard genome sequencing and annotation.</title>
        <authorList>
            <consortium name="The Broad Institute Genomics Platform"/>
            <consortium name="The Broad Institute Genome Sequencing Center for Infectious Disease"/>
            <person name="Wu L."/>
            <person name="Ma J."/>
        </authorList>
    </citation>
    <scope>NUCLEOTIDE SEQUENCE [LARGE SCALE GENOMIC DNA]</scope>
    <source>
        <strain evidence="2">JCM 11882</strain>
    </source>
</reference>
<dbReference type="RefSeq" id="WP_344988984.1">
    <property type="nucleotide sequence ID" value="NZ_BAABCD010000007.1"/>
</dbReference>
<gene>
    <name evidence="1" type="ORF">ACFO7U_01780</name>
</gene>
<protein>
    <recommendedName>
        <fullName evidence="3">HTH cro/C1-type domain-containing protein</fullName>
    </recommendedName>
</protein>
<dbReference type="EMBL" id="JBHSHP010000007">
    <property type="protein sequence ID" value="MFC4753509.1"/>
    <property type="molecule type" value="Genomic_DNA"/>
</dbReference>
<comment type="caution">
    <text evidence="1">The sequence shown here is derived from an EMBL/GenBank/DDBJ whole genome shotgun (WGS) entry which is preliminary data.</text>
</comment>
<sequence length="269" mass="30505">MTERTDRRTELDLTQTDAARRAGVSLATWRRWEEDPDSVSEKTRRACESALERVSELDLALSKEADAFTRAWQDSPRLTPRQAYAIALELDTWDDLYLSPWISDPSGPLYDVSPFDMFDLRVMMLVGESRAWAEAVRRRCRVLSDEIEAGTLPFDRPGPLIDEVLIGAALTGAQASLEDMPEIFERVPARESVDDEVEDVYLLGDDDWYAASDGFDDACRWDEWEVPLRQGHPLLPAILAGRHPFTWFDLVEPTGPGYLQRLSGLVVED</sequence>
<name>A0ABV9PMU6_9ACTN</name>
<dbReference type="Proteomes" id="UP001595836">
    <property type="component" value="Unassembled WGS sequence"/>
</dbReference>
<evidence type="ECO:0000313" key="1">
    <source>
        <dbReference type="EMBL" id="MFC4753509.1"/>
    </source>
</evidence>
<evidence type="ECO:0008006" key="3">
    <source>
        <dbReference type="Google" id="ProtNLM"/>
    </source>
</evidence>
<organism evidence="1 2">
    <name type="scientific">Dietzia aurantiaca</name>
    <dbReference type="NCBI Taxonomy" id="983873"/>
    <lineage>
        <taxon>Bacteria</taxon>
        <taxon>Bacillati</taxon>
        <taxon>Actinomycetota</taxon>
        <taxon>Actinomycetes</taxon>
        <taxon>Mycobacteriales</taxon>
        <taxon>Dietziaceae</taxon>
        <taxon>Dietzia</taxon>
    </lineage>
</organism>
<dbReference type="InterPro" id="IPR001387">
    <property type="entry name" value="Cro/C1-type_HTH"/>
</dbReference>
<dbReference type="Gene3D" id="1.10.260.40">
    <property type="entry name" value="lambda repressor-like DNA-binding domains"/>
    <property type="match status" value="1"/>
</dbReference>
<proteinExistence type="predicted"/>
<dbReference type="SUPFAM" id="SSF47413">
    <property type="entry name" value="lambda repressor-like DNA-binding domains"/>
    <property type="match status" value="1"/>
</dbReference>
<accession>A0ABV9PMU6</accession>